<evidence type="ECO:0000313" key="9">
    <source>
        <dbReference type="Proteomes" id="UP000030129"/>
    </source>
</evidence>
<dbReference type="Pfam" id="PF13640">
    <property type="entry name" value="2OG-FeII_Oxy_3"/>
    <property type="match status" value="1"/>
</dbReference>
<dbReference type="RefSeq" id="WP_035134608.1">
    <property type="nucleotide sequence ID" value="NZ_JRLV01000014.1"/>
</dbReference>
<keyword evidence="6" id="KW-0408">Iron</keyword>
<keyword evidence="4" id="KW-0223">Dioxygenase</keyword>
<evidence type="ECO:0000259" key="7">
    <source>
        <dbReference type="PROSITE" id="PS51471"/>
    </source>
</evidence>
<dbReference type="EMBL" id="JRLV01000014">
    <property type="protein sequence ID" value="KGO79978.1"/>
    <property type="molecule type" value="Genomic_DNA"/>
</dbReference>
<evidence type="ECO:0000256" key="6">
    <source>
        <dbReference type="ARBA" id="ARBA00023004"/>
    </source>
</evidence>
<evidence type="ECO:0000256" key="3">
    <source>
        <dbReference type="ARBA" id="ARBA00022896"/>
    </source>
</evidence>
<dbReference type="GO" id="GO:0071456">
    <property type="term" value="P:cellular response to hypoxia"/>
    <property type="evidence" value="ECO:0007669"/>
    <property type="project" value="TreeGrafter"/>
</dbReference>
<comment type="cofactor">
    <cofactor evidence="1">
        <name>L-ascorbate</name>
        <dbReference type="ChEBI" id="CHEBI:38290"/>
    </cofactor>
</comment>
<organism evidence="8 9">
    <name type="scientific">Flavobacterium beibuense F44-8</name>
    <dbReference type="NCBI Taxonomy" id="1406840"/>
    <lineage>
        <taxon>Bacteria</taxon>
        <taxon>Pseudomonadati</taxon>
        <taxon>Bacteroidota</taxon>
        <taxon>Flavobacteriia</taxon>
        <taxon>Flavobacteriales</taxon>
        <taxon>Flavobacteriaceae</taxon>
        <taxon>Flavobacterium</taxon>
    </lineage>
</organism>
<dbReference type="PANTHER" id="PTHR12907">
    <property type="entry name" value="EGL NINE HOMOLOG-RELATED"/>
    <property type="match status" value="1"/>
</dbReference>
<keyword evidence="3" id="KW-0847">Vitamin C</keyword>
<evidence type="ECO:0000313" key="8">
    <source>
        <dbReference type="EMBL" id="KGO79978.1"/>
    </source>
</evidence>
<dbReference type="PANTHER" id="PTHR12907:SF26">
    <property type="entry name" value="HIF PROLYL HYDROXYLASE, ISOFORM C"/>
    <property type="match status" value="1"/>
</dbReference>
<evidence type="ECO:0000256" key="5">
    <source>
        <dbReference type="ARBA" id="ARBA00023002"/>
    </source>
</evidence>
<dbReference type="GO" id="GO:0031418">
    <property type="term" value="F:L-ascorbic acid binding"/>
    <property type="evidence" value="ECO:0007669"/>
    <property type="project" value="UniProtKB-KW"/>
</dbReference>
<evidence type="ECO:0000256" key="1">
    <source>
        <dbReference type="ARBA" id="ARBA00001961"/>
    </source>
</evidence>
<dbReference type="GO" id="GO:0031543">
    <property type="term" value="F:peptidyl-proline dioxygenase activity"/>
    <property type="evidence" value="ECO:0007669"/>
    <property type="project" value="TreeGrafter"/>
</dbReference>
<accession>A0A0A2LL92</accession>
<dbReference type="Proteomes" id="UP000030129">
    <property type="component" value="Unassembled WGS sequence"/>
</dbReference>
<comment type="caution">
    <text evidence="8">The sequence shown here is derived from an EMBL/GenBank/DDBJ whole genome shotgun (WGS) entry which is preliminary data.</text>
</comment>
<protein>
    <submittedName>
        <fullName evidence="8">Oxidoreductase</fullName>
    </submittedName>
</protein>
<keyword evidence="5" id="KW-0560">Oxidoreductase</keyword>
<dbReference type="SMART" id="SM00702">
    <property type="entry name" value="P4Hc"/>
    <property type="match status" value="1"/>
</dbReference>
<dbReference type="InterPro" id="IPR006620">
    <property type="entry name" value="Pro_4_hyd_alph"/>
</dbReference>
<dbReference type="InterPro" id="IPR051559">
    <property type="entry name" value="HIF_prolyl_hydroxylases"/>
</dbReference>
<reference evidence="8 9" key="1">
    <citation type="submission" date="2013-09" db="EMBL/GenBank/DDBJ databases">
        <authorList>
            <person name="Zeng Z."/>
            <person name="Chen C."/>
        </authorList>
    </citation>
    <scope>NUCLEOTIDE SEQUENCE [LARGE SCALE GENOMIC DNA]</scope>
    <source>
        <strain evidence="8 9">F44-8</strain>
    </source>
</reference>
<dbReference type="InterPro" id="IPR044862">
    <property type="entry name" value="Pro_4_hyd_alph_FE2OG_OXY"/>
</dbReference>
<dbReference type="Gene3D" id="2.60.120.620">
    <property type="entry name" value="q2cbj1_9rhob like domain"/>
    <property type="match status" value="1"/>
</dbReference>
<keyword evidence="9" id="KW-1185">Reference proteome</keyword>
<dbReference type="eggNOG" id="COG3751">
    <property type="taxonomic scope" value="Bacteria"/>
</dbReference>
<dbReference type="PROSITE" id="PS51471">
    <property type="entry name" value="FE2OG_OXY"/>
    <property type="match status" value="1"/>
</dbReference>
<dbReference type="GO" id="GO:0008198">
    <property type="term" value="F:ferrous iron binding"/>
    <property type="evidence" value="ECO:0007669"/>
    <property type="project" value="TreeGrafter"/>
</dbReference>
<dbReference type="InterPro" id="IPR005123">
    <property type="entry name" value="Oxoglu/Fe-dep_dioxygenase_dom"/>
</dbReference>
<name>A0A0A2LL92_9FLAO</name>
<gene>
    <name evidence="8" type="ORF">Q763_12315</name>
</gene>
<feature type="domain" description="Fe2OG dioxygenase" evidence="7">
    <location>
        <begin position="102"/>
        <end position="206"/>
    </location>
</feature>
<sequence>MDELQLNPLYEKVITDLLEKQYSVVENFFPLEEVLELRQSLLDKYDDDQFKKSAIGNWSNEQVMKAVRGDFIFWLDESKCNPAETKFFARLNHFIDYLNRTCFMGITEQEFHYALYPEGTFYKRHLDTFQNDSRRKLSVVCYLNEEDWLPEYGGELAVYIPENGTERTENIYPVQGRMVIFESSVLEHEVKPVKQERLSITGWLKTRGEAIF</sequence>
<dbReference type="STRING" id="1406840.Q763_12315"/>
<evidence type="ECO:0000256" key="2">
    <source>
        <dbReference type="ARBA" id="ARBA00022723"/>
    </source>
</evidence>
<proteinExistence type="predicted"/>
<evidence type="ECO:0000256" key="4">
    <source>
        <dbReference type="ARBA" id="ARBA00022964"/>
    </source>
</evidence>
<keyword evidence="2" id="KW-0479">Metal-binding</keyword>
<dbReference type="AlphaFoldDB" id="A0A0A2LL92"/>